<dbReference type="PANTHER" id="PTHR43584:SF8">
    <property type="entry name" value="N-ACETYLMURAMATE ALPHA-1-PHOSPHATE URIDYLYLTRANSFERASE"/>
    <property type="match status" value="1"/>
</dbReference>
<dbReference type="SUPFAM" id="SSF53448">
    <property type="entry name" value="Nucleotide-diphospho-sugar transferases"/>
    <property type="match status" value="1"/>
</dbReference>
<feature type="domain" description="Nucleotidyl transferase" evidence="3">
    <location>
        <begin position="13"/>
        <end position="159"/>
    </location>
</feature>
<dbReference type="PANTHER" id="PTHR43584">
    <property type="entry name" value="NUCLEOTIDYL TRANSFERASE"/>
    <property type="match status" value="1"/>
</dbReference>
<accession>A0A849VK43</accession>
<organism evidence="4 5">
    <name type="scientific">Pseudoalteromonas caenipelagi</name>
    <dbReference type="NCBI Taxonomy" id="2726988"/>
    <lineage>
        <taxon>Bacteria</taxon>
        <taxon>Pseudomonadati</taxon>
        <taxon>Pseudomonadota</taxon>
        <taxon>Gammaproteobacteria</taxon>
        <taxon>Alteromonadales</taxon>
        <taxon>Pseudoalteromonadaceae</taxon>
        <taxon>Pseudoalteromonas</taxon>
    </lineage>
</organism>
<dbReference type="Gene3D" id="3.90.550.10">
    <property type="entry name" value="Spore Coat Polysaccharide Biosynthesis Protein SpsA, Chain A"/>
    <property type="match status" value="1"/>
</dbReference>
<dbReference type="GO" id="GO:0016779">
    <property type="term" value="F:nucleotidyltransferase activity"/>
    <property type="evidence" value="ECO:0007669"/>
    <property type="project" value="UniProtKB-KW"/>
</dbReference>
<name>A0A849VK43_9GAMM</name>
<sequence>MSLQQLIDAPTLVVLAAGLGSRFGGSKQIAVLPSIERTIMELSIEDAYAAGVRRAVLVISARVRQVIEQQILPRLPKELEVILVEQRVSDVPEQFIELAKQREKPWGTGHALLTAKPYITGPAIVITADDYYGKQAYIQMVHHFQRSPRNMAMVAYALVNTLSSAGGVNRGICQLEGNRLVGVKEYENIQQTERGLIGSFDDASHTLPNTALASMTFWGVTEALFAELEYGFNEFLRTYDSDVIKEYYLPNCIEQCIVSKNMDLTVYSAKDHWYGVTFKEELAAVAGKINEQR</sequence>
<evidence type="ECO:0000256" key="2">
    <source>
        <dbReference type="ARBA" id="ARBA00022695"/>
    </source>
</evidence>
<protein>
    <submittedName>
        <fullName evidence="4">NTP transferase domain-containing protein</fullName>
    </submittedName>
</protein>
<dbReference type="InterPro" id="IPR005835">
    <property type="entry name" value="NTP_transferase_dom"/>
</dbReference>
<evidence type="ECO:0000256" key="1">
    <source>
        <dbReference type="ARBA" id="ARBA00022679"/>
    </source>
</evidence>
<dbReference type="EMBL" id="JABBPG010000007">
    <property type="protein sequence ID" value="NOU51987.1"/>
    <property type="molecule type" value="Genomic_DNA"/>
</dbReference>
<dbReference type="InterPro" id="IPR050065">
    <property type="entry name" value="GlmU-like"/>
</dbReference>
<keyword evidence="2" id="KW-0548">Nucleotidyltransferase</keyword>
<keyword evidence="5" id="KW-1185">Reference proteome</keyword>
<gene>
    <name evidence="4" type="ORF">HG263_15750</name>
</gene>
<evidence type="ECO:0000313" key="4">
    <source>
        <dbReference type="EMBL" id="NOU51987.1"/>
    </source>
</evidence>
<evidence type="ECO:0000313" key="5">
    <source>
        <dbReference type="Proteomes" id="UP000586305"/>
    </source>
</evidence>
<dbReference type="AlphaFoldDB" id="A0A849VK43"/>
<reference evidence="4 5" key="1">
    <citation type="submission" date="2020-04" db="EMBL/GenBank/DDBJ databases">
        <title>Pseudoalteromonas caenipelagi sp. nov., isolated from a tidal flat.</title>
        <authorList>
            <person name="Park S."/>
            <person name="Yoon J.-H."/>
        </authorList>
    </citation>
    <scope>NUCLEOTIDE SEQUENCE [LARGE SCALE GENOMIC DNA]</scope>
    <source>
        <strain evidence="4 5">JBTF-M23</strain>
    </source>
</reference>
<keyword evidence="1 4" id="KW-0808">Transferase</keyword>
<evidence type="ECO:0000259" key="3">
    <source>
        <dbReference type="Pfam" id="PF00483"/>
    </source>
</evidence>
<proteinExistence type="predicted"/>
<comment type="caution">
    <text evidence="4">The sequence shown here is derived from an EMBL/GenBank/DDBJ whole genome shotgun (WGS) entry which is preliminary data.</text>
</comment>
<dbReference type="Proteomes" id="UP000586305">
    <property type="component" value="Unassembled WGS sequence"/>
</dbReference>
<dbReference type="Pfam" id="PF00483">
    <property type="entry name" value="NTP_transferase"/>
    <property type="match status" value="1"/>
</dbReference>
<dbReference type="InterPro" id="IPR029044">
    <property type="entry name" value="Nucleotide-diphossugar_trans"/>
</dbReference>